<feature type="region of interest" description="Disordered" evidence="1">
    <location>
        <begin position="439"/>
        <end position="466"/>
    </location>
</feature>
<feature type="region of interest" description="Disordered" evidence="1">
    <location>
        <begin position="249"/>
        <end position="351"/>
    </location>
</feature>
<gene>
    <name evidence="2" type="ORF">ACHAW5_010020</name>
</gene>
<evidence type="ECO:0000313" key="3">
    <source>
        <dbReference type="Proteomes" id="UP001530315"/>
    </source>
</evidence>
<dbReference type="Proteomes" id="UP001530315">
    <property type="component" value="Unassembled WGS sequence"/>
</dbReference>
<keyword evidence="3" id="KW-1185">Reference proteome</keyword>
<reference evidence="2 3" key="1">
    <citation type="submission" date="2024-10" db="EMBL/GenBank/DDBJ databases">
        <title>Updated reference genomes for cyclostephanoid diatoms.</title>
        <authorList>
            <person name="Roberts W.R."/>
            <person name="Alverson A.J."/>
        </authorList>
    </citation>
    <scope>NUCLEOTIDE SEQUENCE [LARGE SCALE GENOMIC DNA]</scope>
    <source>
        <strain evidence="2 3">AJA276-08</strain>
    </source>
</reference>
<organism evidence="2 3">
    <name type="scientific">Stephanodiscus triporus</name>
    <dbReference type="NCBI Taxonomy" id="2934178"/>
    <lineage>
        <taxon>Eukaryota</taxon>
        <taxon>Sar</taxon>
        <taxon>Stramenopiles</taxon>
        <taxon>Ochrophyta</taxon>
        <taxon>Bacillariophyta</taxon>
        <taxon>Coscinodiscophyceae</taxon>
        <taxon>Thalassiosirophycidae</taxon>
        <taxon>Stephanodiscales</taxon>
        <taxon>Stephanodiscaceae</taxon>
        <taxon>Stephanodiscus</taxon>
    </lineage>
</organism>
<evidence type="ECO:0000256" key="1">
    <source>
        <dbReference type="SAM" id="MobiDB-lite"/>
    </source>
</evidence>
<sequence>MSPKNPPPGPGWESKLVKYRGQNRLHWLSPGRRIEFEFRRYKPACRFEVLRKENDNDEVRAWDVYRRNVRGLTCAVSPDQYDQDDSLPKETPSPRQAWGIERVTRPNSTISIERTAHAKVRQKSTLIGARSFEQAQKMTRVTKAIGQRGITKIGANRTGTQENHLTGASARKSPKSPPPGPGWESKLVKYRGQNRLHWLSPGRRIEFKRYKPACQFEKLREDNDNDEVRAWHKYRRNVRGATFVVSPHQYDQHDSLPRETPPPRQAWGAERVTGPNGTITIGKTAHAKVRQKSTLIEARSSKEDGQRGIKKIGGKSVKSTESTSTGASSTKSSRSPLTRPVHTTERVTKPSKATVRRKPMVIDQEWALSLVGLRLKVPEKWWNGYTGNTLYAGQIAAVNFSDNAKPFMFELDNEENDESYRMRYDAVLCYADKGHPTHSSFNLPAEPPADPNVTRSGKRKGREELSQDVLRAQKLQKTSYLAAKKLPNASINSKSCCQAW</sequence>
<dbReference type="EMBL" id="JALLAZ020001538">
    <property type="protein sequence ID" value="KAL3773343.1"/>
    <property type="molecule type" value="Genomic_DNA"/>
</dbReference>
<feature type="compositionally biased region" description="Polar residues" evidence="1">
    <location>
        <begin position="157"/>
        <end position="166"/>
    </location>
</feature>
<name>A0ABD3NB91_9STRA</name>
<dbReference type="AlphaFoldDB" id="A0ABD3NB91"/>
<comment type="caution">
    <text evidence="2">The sequence shown here is derived from an EMBL/GenBank/DDBJ whole genome shotgun (WGS) entry which is preliminary data.</text>
</comment>
<feature type="region of interest" description="Disordered" evidence="1">
    <location>
        <begin position="156"/>
        <end position="185"/>
    </location>
</feature>
<proteinExistence type="predicted"/>
<accession>A0ABD3NB91</accession>
<evidence type="ECO:0000313" key="2">
    <source>
        <dbReference type="EMBL" id="KAL3773343.1"/>
    </source>
</evidence>
<protein>
    <submittedName>
        <fullName evidence="2">Uncharacterized protein</fullName>
    </submittedName>
</protein>
<feature type="region of interest" description="Disordered" evidence="1">
    <location>
        <begin position="77"/>
        <end position="104"/>
    </location>
</feature>
<feature type="compositionally biased region" description="Low complexity" evidence="1">
    <location>
        <begin position="319"/>
        <end position="335"/>
    </location>
</feature>